<dbReference type="STRING" id="1036808.A0A0C3EMU5"/>
<name>A0A0C3EMU5_9AGAM</name>
<keyword evidence="1" id="KW-0862">Zinc</keyword>
<evidence type="ECO:0000313" key="4">
    <source>
        <dbReference type="EMBL" id="KIM69529.1"/>
    </source>
</evidence>
<dbReference type="InterPro" id="IPR036236">
    <property type="entry name" value="Znf_C2H2_sf"/>
</dbReference>
<evidence type="ECO:0000259" key="3">
    <source>
        <dbReference type="PROSITE" id="PS50157"/>
    </source>
</evidence>
<evidence type="ECO:0000256" key="2">
    <source>
        <dbReference type="SAM" id="MobiDB-lite"/>
    </source>
</evidence>
<reference evidence="5" key="2">
    <citation type="submission" date="2015-01" db="EMBL/GenBank/DDBJ databases">
        <title>Evolutionary Origins and Diversification of the Mycorrhizal Mutualists.</title>
        <authorList>
            <consortium name="DOE Joint Genome Institute"/>
            <consortium name="Mycorrhizal Genomics Consortium"/>
            <person name="Kohler A."/>
            <person name="Kuo A."/>
            <person name="Nagy L.G."/>
            <person name="Floudas D."/>
            <person name="Copeland A."/>
            <person name="Barry K.W."/>
            <person name="Cichocki N."/>
            <person name="Veneault-Fourrey C."/>
            <person name="LaButti K."/>
            <person name="Lindquist E.A."/>
            <person name="Lipzen A."/>
            <person name="Lundell T."/>
            <person name="Morin E."/>
            <person name="Murat C."/>
            <person name="Riley R."/>
            <person name="Ohm R."/>
            <person name="Sun H."/>
            <person name="Tunlid A."/>
            <person name="Henrissat B."/>
            <person name="Grigoriev I.V."/>
            <person name="Hibbett D.S."/>
            <person name="Martin F."/>
        </authorList>
    </citation>
    <scope>NUCLEOTIDE SEQUENCE [LARGE SCALE GENOMIC DNA]</scope>
    <source>
        <strain evidence="5">Foug A</strain>
    </source>
</reference>
<dbReference type="PROSITE" id="PS00028">
    <property type="entry name" value="ZINC_FINGER_C2H2_1"/>
    <property type="match status" value="1"/>
</dbReference>
<keyword evidence="1" id="KW-0863">Zinc-finger</keyword>
<dbReference type="Gene3D" id="3.30.160.60">
    <property type="entry name" value="Classic Zinc Finger"/>
    <property type="match status" value="2"/>
</dbReference>
<evidence type="ECO:0000256" key="1">
    <source>
        <dbReference type="PROSITE-ProRule" id="PRU00042"/>
    </source>
</evidence>
<dbReference type="InterPro" id="IPR013087">
    <property type="entry name" value="Znf_C2H2_type"/>
</dbReference>
<dbReference type="EMBL" id="KN822006">
    <property type="protein sequence ID" value="KIM69529.1"/>
    <property type="molecule type" value="Genomic_DNA"/>
</dbReference>
<feature type="domain" description="C2H2-type" evidence="3">
    <location>
        <begin position="205"/>
        <end position="229"/>
    </location>
</feature>
<gene>
    <name evidence="4" type="ORF">SCLCIDRAFT_12993</name>
</gene>
<feature type="domain" description="C2H2-type" evidence="3">
    <location>
        <begin position="235"/>
        <end position="265"/>
    </location>
</feature>
<protein>
    <recommendedName>
        <fullName evidence="3">C2H2-type domain-containing protein</fullName>
    </recommendedName>
</protein>
<dbReference type="Proteomes" id="UP000053989">
    <property type="component" value="Unassembled WGS sequence"/>
</dbReference>
<feature type="compositionally biased region" description="Polar residues" evidence="2">
    <location>
        <begin position="128"/>
        <end position="151"/>
    </location>
</feature>
<dbReference type="InParanoid" id="A0A0C3EMU5"/>
<accession>A0A0C3EMU5</accession>
<dbReference type="Pfam" id="PF00096">
    <property type="entry name" value="zf-C2H2"/>
    <property type="match status" value="2"/>
</dbReference>
<keyword evidence="5" id="KW-1185">Reference proteome</keyword>
<dbReference type="SMART" id="SM00355">
    <property type="entry name" value="ZnF_C2H2"/>
    <property type="match status" value="2"/>
</dbReference>
<dbReference type="PROSITE" id="PS50157">
    <property type="entry name" value="ZINC_FINGER_C2H2_2"/>
    <property type="match status" value="2"/>
</dbReference>
<dbReference type="AlphaFoldDB" id="A0A0C3EMU5"/>
<feature type="compositionally biased region" description="Pro residues" evidence="2">
    <location>
        <begin position="10"/>
        <end position="22"/>
    </location>
</feature>
<proteinExistence type="predicted"/>
<evidence type="ECO:0000313" key="5">
    <source>
        <dbReference type="Proteomes" id="UP000053989"/>
    </source>
</evidence>
<keyword evidence="1" id="KW-0479">Metal-binding</keyword>
<feature type="compositionally biased region" description="Low complexity" evidence="2">
    <location>
        <begin position="184"/>
        <end position="198"/>
    </location>
</feature>
<dbReference type="GO" id="GO:0008270">
    <property type="term" value="F:zinc ion binding"/>
    <property type="evidence" value="ECO:0007669"/>
    <property type="project" value="UniProtKB-KW"/>
</dbReference>
<dbReference type="SUPFAM" id="SSF57667">
    <property type="entry name" value="beta-beta-alpha zinc fingers"/>
    <property type="match status" value="1"/>
</dbReference>
<sequence length="265" mass="29479">MYPHDGRQPYSPPSQHPRPPANHLPSGSMNQSHPPQAPPYPPINTIVQRDFMGGGVGSASQSLPYPQYPPQGPSIPRDDHRPYLTQSSQSEHYPPPHSQSHSYPSVQSGPMDPHSSRSSSRPPDQFIPTPSQNYGFSHSPPTALPNTSQRRPSIDPYYHMSPNPQHTSHPALSPPHAVRGGGSSSLSGPHSHSQSQPLNPSGDRYPCELCDRSFTRSHDRRRHYETVHATAPVLHRCRYCQKDFSRADSLKRHIDNGCDEMSSHR</sequence>
<dbReference type="HOGENOM" id="CLU_091739_0_0_1"/>
<feature type="region of interest" description="Disordered" evidence="2">
    <location>
        <begin position="1"/>
        <end position="205"/>
    </location>
</feature>
<dbReference type="OrthoDB" id="8922241at2759"/>
<feature type="compositionally biased region" description="Low complexity" evidence="2">
    <location>
        <begin position="86"/>
        <end position="108"/>
    </location>
</feature>
<organism evidence="4 5">
    <name type="scientific">Scleroderma citrinum Foug A</name>
    <dbReference type="NCBI Taxonomy" id="1036808"/>
    <lineage>
        <taxon>Eukaryota</taxon>
        <taxon>Fungi</taxon>
        <taxon>Dikarya</taxon>
        <taxon>Basidiomycota</taxon>
        <taxon>Agaricomycotina</taxon>
        <taxon>Agaricomycetes</taxon>
        <taxon>Agaricomycetidae</taxon>
        <taxon>Boletales</taxon>
        <taxon>Sclerodermatineae</taxon>
        <taxon>Sclerodermataceae</taxon>
        <taxon>Scleroderma</taxon>
    </lineage>
</organism>
<reference evidence="4 5" key="1">
    <citation type="submission" date="2014-04" db="EMBL/GenBank/DDBJ databases">
        <authorList>
            <consortium name="DOE Joint Genome Institute"/>
            <person name="Kuo A."/>
            <person name="Kohler A."/>
            <person name="Nagy L.G."/>
            <person name="Floudas D."/>
            <person name="Copeland A."/>
            <person name="Barry K.W."/>
            <person name="Cichocki N."/>
            <person name="Veneault-Fourrey C."/>
            <person name="LaButti K."/>
            <person name="Lindquist E.A."/>
            <person name="Lipzen A."/>
            <person name="Lundell T."/>
            <person name="Morin E."/>
            <person name="Murat C."/>
            <person name="Sun H."/>
            <person name="Tunlid A."/>
            <person name="Henrissat B."/>
            <person name="Grigoriev I.V."/>
            <person name="Hibbett D.S."/>
            <person name="Martin F."/>
            <person name="Nordberg H.P."/>
            <person name="Cantor M.N."/>
            <person name="Hua S.X."/>
        </authorList>
    </citation>
    <scope>NUCLEOTIDE SEQUENCE [LARGE SCALE GENOMIC DNA]</scope>
    <source>
        <strain evidence="4 5">Foug A</strain>
    </source>
</reference>